<gene>
    <name evidence="16" type="ORF">CTHT_0057130</name>
</gene>
<keyword evidence="7" id="KW-0819">tRNA processing</keyword>
<evidence type="ECO:0000313" key="17">
    <source>
        <dbReference type="Proteomes" id="UP000008066"/>
    </source>
</evidence>
<sequence length="470" mass="49848">MTTNSTTPSTTTNPPSPTTTTIIETRILKVPLPNLASLNADDSPLGRWRRKSDGSRDLSVWEVPSSPSSSNPSPSVTTAANGNRKSIRNEGDVLAPIREAAHALLTTPIPVAFPTETVYGLGADATRSDAVRGIYAAKGRPSDNPLIVHVCDLTMLRRLLKPDWTEEDPDPIPPIYHPLISKFWPGPLTILLPLPEPSPLAPEVTAHLSTFGARLPASPLARSLIALTNRPLAAPSANASTRPSPTTAQHVRDDLDGRISLVLDGGPCDVGVESTVVDGLSTPPAVLRPGGVGVEEIRGVGKGWERVVLAWGEVVKGVPRAPGMKYKHYSPKARVVLFERGAAQGTKGRMIEEEVGKLREEKTVGIIRTGGWEFAGGSLQVSGERREVIGEGGVVVVEGKTIVPGKEVKLLDVDLGQDVKGVAHGLFAALRALDGLGADVIYVEGVEDRGEDLAAAVMNRLRKAASEIRA</sequence>
<comment type="catalytic activity">
    <reaction evidence="12">
        <text>L-threonine + hydrogencarbonate + ATP = L-threonylcarbamoyladenylate + diphosphate + H2O</text>
        <dbReference type="Rhea" id="RHEA:36407"/>
        <dbReference type="ChEBI" id="CHEBI:15377"/>
        <dbReference type="ChEBI" id="CHEBI:17544"/>
        <dbReference type="ChEBI" id="CHEBI:30616"/>
        <dbReference type="ChEBI" id="CHEBI:33019"/>
        <dbReference type="ChEBI" id="CHEBI:57926"/>
        <dbReference type="ChEBI" id="CHEBI:73682"/>
        <dbReference type="EC" id="2.7.7.87"/>
    </reaction>
</comment>
<dbReference type="Proteomes" id="UP000008066">
    <property type="component" value="Unassembled WGS sequence"/>
</dbReference>
<feature type="domain" description="YrdC-like" evidence="15">
    <location>
        <begin position="94"/>
        <end position="292"/>
    </location>
</feature>
<dbReference type="InterPro" id="IPR005145">
    <property type="entry name" value="Sua5_C"/>
</dbReference>
<dbReference type="InterPro" id="IPR017945">
    <property type="entry name" value="DHBP_synth_RibB-like_a/b_dom"/>
</dbReference>
<dbReference type="OrthoDB" id="412787at2759"/>
<dbReference type="PANTHER" id="PTHR17490">
    <property type="entry name" value="SUA5"/>
    <property type="match status" value="1"/>
</dbReference>
<reference evidence="16 17" key="1">
    <citation type="journal article" date="2011" name="Cell">
        <title>Insight into structure and assembly of the nuclear pore complex by utilizing the genome of a eukaryotic thermophile.</title>
        <authorList>
            <person name="Amlacher S."/>
            <person name="Sarges P."/>
            <person name="Flemming D."/>
            <person name="van Noort V."/>
            <person name="Kunze R."/>
            <person name="Devos D.P."/>
            <person name="Arumugam M."/>
            <person name="Bork P."/>
            <person name="Hurt E."/>
        </authorList>
    </citation>
    <scope>NUCLEOTIDE SEQUENCE [LARGE SCALE GENOMIC DNA]</scope>
    <source>
        <strain evidence="17">DSM 1495 / CBS 144.50 / IMI 039719</strain>
    </source>
</reference>
<evidence type="ECO:0000256" key="5">
    <source>
        <dbReference type="ARBA" id="ARBA00022490"/>
    </source>
</evidence>
<dbReference type="OMA" id="RTQRWKS"/>
<evidence type="ECO:0000256" key="7">
    <source>
        <dbReference type="ARBA" id="ARBA00022694"/>
    </source>
</evidence>
<evidence type="ECO:0000256" key="14">
    <source>
        <dbReference type="SAM" id="MobiDB-lite"/>
    </source>
</evidence>
<dbReference type="GO" id="GO:0000049">
    <property type="term" value="F:tRNA binding"/>
    <property type="evidence" value="ECO:0007669"/>
    <property type="project" value="TreeGrafter"/>
</dbReference>
<dbReference type="GO" id="GO:0002949">
    <property type="term" value="P:tRNA threonylcarbamoyladenosine modification"/>
    <property type="evidence" value="ECO:0007669"/>
    <property type="project" value="UniProtKB-ARBA"/>
</dbReference>
<keyword evidence="6" id="KW-0808">Transferase</keyword>
<dbReference type="GO" id="GO:0061710">
    <property type="term" value="F:L-threonylcarbamoyladenylate synthase"/>
    <property type="evidence" value="ECO:0007669"/>
    <property type="project" value="UniProtKB-EC"/>
</dbReference>
<dbReference type="GeneID" id="18259751"/>
<proteinExistence type="inferred from homology"/>
<dbReference type="GO" id="GO:0005524">
    <property type="term" value="F:ATP binding"/>
    <property type="evidence" value="ECO:0007669"/>
    <property type="project" value="UniProtKB-KW"/>
</dbReference>
<comment type="similarity">
    <text evidence="2">Belongs to the SUA5 family.</text>
</comment>
<evidence type="ECO:0000256" key="1">
    <source>
        <dbReference type="ARBA" id="ARBA00004496"/>
    </source>
</evidence>
<evidence type="ECO:0000256" key="3">
    <source>
        <dbReference type="ARBA" id="ARBA00012584"/>
    </source>
</evidence>
<dbReference type="InterPro" id="IPR050156">
    <property type="entry name" value="TC-AMP_synthase_SUA5"/>
</dbReference>
<dbReference type="EMBL" id="GL988045">
    <property type="protein sequence ID" value="EGS19090.1"/>
    <property type="molecule type" value="Genomic_DNA"/>
</dbReference>
<dbReference type="STRING" id="759272.G0SCG4"/>
<keyword evidence="10" id="KW-0067">ATP-binding</keyword>
<comment type="function">
    <text evidence="13">Required for the formation of a threonylcarbamoyl group on adenosine at position 37 (t(6)A37) in tRNAs that read codons beginning with adenine. Likely catalyzes the conversion of L-threonine, HCO(3)(-)/CO(2) and ATP to give threonylcarbamoyl-AMP (TC-AMP) as the acyladenylate intermediate, with the release of diphosphate. Required for normal translation, by ensuring translation fidelity at the level of codon recognition, appropriate translation initiation selection and maintenance of reading frame. Also involved in telomere replication. Binds to single-stranded telomeric (ssTG) DNA and positively regulates telomere length.</text>
</comment>
<evidence type="ECO:0000256" key="4">
    <source>
        <dbReference type="ARBA" id="ARBA00015492"/>
    </source>
</evidence>
<dbReference type="NCBIfam" id="TIGR00057">
    <property type="entry name" value="L-threonylcarbamoyladenylate synthase"/>
    <property type="match status" value="1"/>
</dbReference>
<dbReference type="Pfam" id="PF03481">
    <property type="entry name" value="Sua5_C"/>
    <property type="match status" value="1"/>
</dbReference>
<dbReference type="PANTHER" id="PTHR17490:SF16">
    <property type="entry name" value="THREONYLCARBAMOYL-AMP SYNTHASE"/>
    <property type="match status" value="1"/>
</dbReference>
<evidence type="ECO:0000313" key="16">
    <source>
        <dbReference type="EMBL" id="EGS19090.1"/>
    </source>
</evidence>
<evidence type="ECO:0000256" key="8">
    <source>
        <dbReference type="ARBA" id="ARBA00022695"/>
    </source>
</evidence>
<dbReference type="HOGENOM" id="CLU_031397_0_0_1"/>
<keyword evidence="8" id="KW-0548">Nucleotidyltransferase</keyword>
<keyword evidence="5" id="KW-0963">Cytoplasm</keyword>
<dbReference type="EC" id="2.7.7.87" evidence="3"/>
<dbReference type="Gene3D" id="3.90.870.10">
    <property type="entry name" value="DHBP synthase"/>
    <property type="match status" value="1"/>
</dbReference>
<dbReference type="eggNOG" id="KOG3051">
    <property type="taxonomic scope" value="Eukaryota"/>
</dbReference>
<evidence type="ECO:0000259" key="15">
    <source>
        <dbReference type="PROSITE" id="PS51163"/>
    </source>
</evidence>
<dbReference type="InterPro" id="IPR006070">
    <property type="entry name" value="Sua5-like_dom"/>
</dbReference>
<dbReference type="AlphaFoldDB" id="G0SCG4"/>
<name>G0SCG4_CHATD</name>
<feature type="region of interest" description="Disordered" evidence="14">
    <location>
        <begin position="1"/>
        <end position="20"/>
    </location>
</feature>
<evidence type="ECO:0000256" key="10">
    <source>
        <dbReference type="ARBA" id="ARBA00022840"/>
    </source>
</evidence>
<evidence type="ECO:0000256" key="2">
    <source>
        <dbReference type="ARBA" id="ARBA00007663"/>
    </source>
</evidence>
<comment type="subcellular location">
    <subcellularLocation>
        <location evidence="1">Cytoplasm</location>
    </subcellularLocation>
</comment>
<dbReference type="GO" id="GO:0006450">
    <property type="term" value="P:regulation of translational fidelity"/>
    <property type="evidence" value="ECO:0007669"/>
    <property type="project" value="TreeGrafter"/>
</dbReference>
<evidence type="ECO:0000256" key="6">
    <source>
        <dbReference type="ARBA" id="ARBA00022679"/>
    </source>
</evidence>
<dbReference type="RefSeq" id="XP_006696035.1">
    <property type="nucleotide sequence ID" value="XM_006695972.1"/>
</dbReference>
<feature type="compositionally biased region" description="Low complexity" evidence="14">
    <location>
        <begin position="64"/>
        <end position="75"/>
    </location>
</feature>
<dbReference type="Pfam" id="PF01300">
    <property type="entry name" value="Sua5_yciO_yrdC"/>
    <property type="match status" value="1"/>
</dbReference>
<organism evidence="17">
    <name type="scientific">Chaetomium thermophilum (strain DSM 1495 / CBS 144.50 / IMI 039719)</name>
    <name type="common">Thermochaetoides thermophila</name>
    <dbReference type="NCBI Taxonomy" id="759272"/>
    <lineage>
        <taxon>Eukaryota</taxon>
        <taxon>Fungi</taxon>
        <taxon>Dikarya</taxon>
        <taxon>Ascomycota</taxon>
        <taxon>Pezizomycotina</taxon>
        <taxon>Sordariomycetes</taxon>
        <taxon>Sordariomycetidae</taxon>
        <taxon>Sordariales</taxon>
        <taxon>Chaetomiaceae</taxon>
        <taxon>Thermochaetoides</taxon>
    </lineage>
</organism>
<dbReference type="InterPro" id="IPR038385">
    <property type="entry name" value="Sua5/YwlC_C"/>
</dbReference>
<keyword evidence="9" id="KW-0547">Nucleotide-binding</keyword>
<evidence type="ECO:0000256" key="13">
    <source>
        <dbReference type="ARBA" id="ARBA00056339"/>
    </source>
</evidence>
<evidence type="ECO:0000256" key="9">
    <source>
        <dbReference type="ARBA" id="ARBA00022741"/>
    </source>
</evidence>
<protein>
    <recommendedName>
        <fullName evidence="4">Threonylcarbamoyl-AMP synthase</fullName>
        <ecNumber evidence="3">2.7.7.87</ecNumber>
    </recommendedName>
    <alternativeName>
        <fullName evidence="11">L-threonylcarbamoyladenylate synthase</fullName>
    </alternativeName>
</protein>
<dbReference type="KEGG" id="cthr:CTHT_0057130"/>
<feature type="region of interest" description="Disordered" evidence="14">
    <location>
        <begin position="38"/>
        <end position="87"/>
    </location>
</feature>
<accession>G0SCG4</accession>
<evidence type="ECO:0000256" key="11">
    <source>
        <dbReference type="ARBA" id="ARBA00029774"/>
    </source>
</evidence>
<dbReference type="SUPFAM" id="SSF55821">
    <property type="entry name" value="YrdC/RibB"/>
    <property type="match status" value="1"/>
</dbReference>
<dbReference type="GO" id="GO:0005737">
    <property type="term" value="C:cytoplasm"/>
    <property type="evidence" value="ECO:0007669"/>
    <property type="project" value="UniProtKB-SubCell"/>
</dbReference>
<dbReference type="FunFam" id="3.90.870.10:FF:000008">
    <property type="entry name" value="Threonylcarbamoyl-AMP synthase"/>
    <property type="match status" value="1"/>
</dbReference>
<dbReference type="Gene3D" id="3.40.50.11030">
    <property type="entry name" value="Threonylcarbamoyl-AMP synthase, C-terminal domain"/>
    <property type="match status" value="1"/>
</dbReference>
<evidence type="ECO:0000256" key="12">
    <source>
        <dbReference type="ARBA" id="ARBA00048366"/>
    </source>
</evidence>
<dbReference type="PROSITE" id="PS51163">
    <property type="entry name" value="YRDC"/>
    <property type="match status" value="1"/>
</dbReference>
<dbReference type="GO" id="GO:0003725">
    <property type="term" value="F:double-stranded RNA binding"/>
    <property type="evidence" value="ECO:0007669"/>
    <property type="project" value="InterPro"/>
</dbReference>
<keyword evidence="17" id="KW-1185">Reference proteome</keyword>